<dbReference type="Pfam" id="PF08245">
    <property type="entry name" value="Mur_ligase_M"/>
    <property type="match status" value="1"/>
</dbReference>
<keyword evidence="2" id="KW-0133">Cell shape</keyword>
<gene>
    <name evidence="6" type="ORF">UX22_C0012G0015</name>
</gene>
<keyword evidence="6" id="KW-0436">Ligase</keyword>
<dbReference type="Gene3D" id="3.40.1190.10">
    <property type="entry name" value="Mur-like, catalytic domain"/>
    <property type="match status" value="1"/>
</dbReference>
<dbReference type="Gene3D" id="3.90.190.20">
    <property type="entry name" value="Mur ligase, C-terminal domain"/>
    <property type="match status" value="1"/>
</dbReference>
<dbReference type="UniPathway" id="UPA00219"/>
<keyword evidence="3" id="KW-0472">Membrane</keyword>
<feature type="domain" description="Mur ligase central" evidence="5">
    <location>
        <begin position="43"/>
        <end position="251"/>
    </location>
</feature>
<dbReference type="GO" id="GO:0016881">
    <property type="term" value="F:acid-amino acid ligase activity"/>
    <property type="evidence" value="ECO:0007669"/>
    <property type="project" value="InterPro"/>
</dbReference>
<protein>
    <submittedName>
        <fullName evidence="6">UDP-N-acetylmuramoyl-L-alanyl-D-glutamate-2, 6-diaminopimelate ligase</fullName>
    </submittedName>
</protein>
<dbReference type="GO" id="GO:0005524">
    <property type="term" value="F:ATP binding"/>
    <property type="evidence" value="ECO:0007669"/>
    <property type="project" value="InterPro"/>
</dbReference>
<feature type="transmembrane region" description="Helical" evidence="3">
    <location>
        <begin position="12"/>
        <end position="31"/>
    </location>
</feature>
<dbReference type="SUPFAM" id="SSF53623">
    <property type="entry name" value="MurD-like peptide ligases, catalytic domain"/>
    <property type="match status" value="1"/>
</dbReference>
<keyword evidence="3" id="KW-0812">Transmembrane</keyword>
<dbReference type="GO" id="GO:0008360">
    <property type="term" value="P:regulation of cell shape"/>
    <property type="evidence" value="ECO:0007669"/>
    <property type="project" value="UniProtKB-KW"/>
</dbReference>
<keyword evidence="2" id="KW-0573">Peptidoglycan synthesis</keyword>
<keyword evidence="2" id="KW-0132">Cell division</keyword>
<comment type="similarity">
    <text evidence="1">Belongs to the MurCDEF family. MurE subfamily.</text>
</comment>
<dbReference type="GO" id="GO:0005737">
    <property type="term" value="C:cytoplasm"/>
    <property type="evidence" value="ECO:0007669"/>
    <property type="project" value="UniProtKB-SubCell"/>
</dbReference>
<keyword evidence="3" id="KW-1133">Transmembrane helix</keyword>
<dbReference type="Proteomes" id="UP000034727">
    <property type="component" value="Unassembled WGS sequence"/>
</dbReference>
<dbReference type="InterPro" id="IPR005761">
    <property type="entry name" value="UDP-N-AcMur-Glu-dNH2Pim_ligase"/>
</dbReference>
<proteinExistence type="inferred from homology"/>
<dbReference type="AlphaFoldDB" id="A0A0G1N3D7"/>
<evidence type="ECO:0000256" key="3">
    <source>
        <dbReference type="SAM" id="Phobius"/>
    </source>
</evidence>
<evidence type="ECO:0000256" key="2">
    <source>
        <dbReference type="RuleBase" id="RU004135"/>
    </source>
</evidence>
<comment type="subcellular location">
    <subcellularLocation>
        <location evidence="2">Cytoplasm</location>
    </subcellularLocation>
</comment>
<dbReference type="PANTHER" id="PTHR23135:SF4">
    <property type="entry name" value="UDP-N-ACETYLMURAMOYL-L-ALANYL-D-GLUTAMATE--2,6-DIAMINOPIMELATE LIGASE MURE HOMOLOG, CHLOROPLASTIC"/>
    <property type="match status" value="1"/>
</dbReference>
<dbReference type="InterPro" id="IPR013221">
    <property type="entry name" value="Mur_ligase_cen"/>
</dbReference>
<dbReference type="PANTHER" id="PTHR23135">
    <property type="entry name" value="MUR LIGASE FAMILY MEMBER"/>
    <property type="match status" value="1"/>
</dbReference>
<dbReference type="GO" id="GO:0009252">
    <property type="term" value="P:peptidoglycan biosynthetic process"/>
    <property type="evidence" value="ECO:0007669"/>
    <property type="project" value="UniProtKB-UniPathway"/>
</dbReference>
<dbReference type="SUPFAM" id="SSF53244">
    <property type="entry name" value="MurD-like peptide ligases, peptide-binding domain"/>
    <property type="match status" value="1"/>
</dbReference>
<reference evidence="6 7" key="1">
    <citation type="journal article" date="2015" name="Nature">
        <title>rRNA introns, odd ribosomes, and small enigmatic genomes across a large radiation of phyla.</title>
        <authorList>
            <person name="Brown C.T."/>
            <person name="Hug L.A."/>
            <person name="Thomas B.C."/>
            <person name="Sharon I."/>
            <person name="Castelle C.J."/>
            <person name="Singh A."/>
            <person name="Wilkins M.J."/>
            <person name="Williams K.H."/>
            <person name="Banfield J.F."/>
        </authorList>
    </citation>
    <scope>NUCLEOTIDE SEQUENCE [LARGE SCALE GENOMIC DNA]</scope>
</reference>
<evidence type="ECO:0000259" key="5">
    <source>
        <dbReference type="Pfam" id="PF08245"/>
    </source>
</evidence>
<keyword evidence="2" id="KW-0961">Cell wall biogenesis/degradation</keyword>
<accession>A0A0G1N3D7</accession>
<dbReference type="GO" id="GO:0071555">
    <property type="term" value="P:cell wall organization"/>
    <property type="evidence" value="ECO:0007669"/>
    <property type="project" value="UniProtKB-KW"/>
</dbReference>
<comment type="pathway">
    <text evidence="2">Cell wall biogenesis; peptidoglycan biosynthesis.</text>
</comment>
<evidence type="ECO:0000259" key="4">
    <source>
        <dbReference type="Pfam" id="PF02875"/>
    </source>
</evidence>
<dbReference type="Pfam" id="PF02875">
    <property type="entry name" value="Mur_ligase_C"/>
    <property type="match status" value="1"/>
</dbReference>
<dbReference type="GO" id="GO:0051301">
    <property type="term" value="P:cell division"/>
    <property type="evidence" value="ECO:0007669"/>
    <property type="project" value="UniProtKB-KW"/>
</dbReference>
<evidence type="ECO:0000256" key="1">
    <source>
        <dbReference type="ARBA" id="ARBA00005898"/>
    </source>
</evidence>
<evidence type="ECO:0000313" key="6">
    <source>
        <dbReference type="EMBL" id="KKU15096.1"/>
    </source>
</evidence>
<dbReference type="InterPro" id="IPR036565">
    <property type="entry name" value="Mur-like_cat_sf"/>
</dbReference>
<name>A0A0G1N3D7_9BACT</name>
<dbReference type="EMBL" id="LCLJ01000012">
    <property type="protein sequence ID" value="KKU15096.1"/>
    <property type="molecule type" value="Genomic_DNA"/>
</dbReference>
<dbReference type="NCBIfam" id="TIGR01085">
    <property type="entry name" value="murE"/>
    <property type="match status" value="1"/>
</dbReference>
<comment type="caution">
    <text evidence="6">The sequence shown here is derived from an EMBL/GenBank/DDBJ whole genome shotgun (WGS) entry which is preliminary data.</text>
</comment>
<organism evidence="6 7">
    <name type="scientific">Candidatus Jorgensenbacteria bacterium GW2011_GWA2_45_9</name>
    <dbReference type="NCBI Taxonomy" id="1618663"/>
    <lineage>
        <taxon>Bacteria</taxon>
        <taxon>Candidatus Joergenseniibacteriota</taxon>
    </lineage>
</organism>
<dbReference type="InterPro" id="IPR036615">
    <property type="entry name" value="Mur_ligase_C_dom_sf"/>
</dbReference>
<dbReference type="InterPro" id="IPR004101">
    <property type="entry name" value="Mur_ligase_C"/>
</dbReference>
<keyword evidence="2" id="KW-0131">Cell cycle</keyword>
<evidence type="ECO:0000313" key="7">
    <source>
        <dbReference type="Proteomes" id="UP000034727"/>
    </source>
</evidence>
<feature type="domain" description="Mur ligase C-terminal" evidence="4">
    <location>
        <begin position="273"/>
        <end position="409"/>
    </location>
</feature>
<sequence>MKRIATKLIPKFVFHLYHLAFAYLGAFMYGFPSRGMIVVGVLGTRGKTTIANLLWSVLTSAGYKTGLTGTANIRIGLLERLNKFHMTMPGRFTMQKMLAEMRKGGCRFAIVETPSEGVEQSRHIGIAYDALIMASLYPEYLETHGRSFERCKEMHIKPFRALYKQPGKVLNGKKVPKIIVVNNDIAERDLFLKNRADVRVTYGAGGTQVSAENISEDENDRPIFSVGSVRYSLGIRGIFNVQNALAAIACASALGIQNQHIKEGIEKLKLVPGRMEEITDWERDFSVFVDYAHDAVSFEAMLGSSGKLKKSAGVKLIVIIGAEGGGRDREKRPVMGGIAAKYADIVIVTNVDSYHDDPMLIIEEVARGAESAGKERDKNLFLELDRREAIRRAFKFAGRGDVVIITGKGSEQSMETKDGRIPWDDRTVAREELEKISP</sequence>